<evidence type="ECO:0000313" key="3">
    <source>
        <dbReference type="Proteomes" id="UP001497382"/>
    </source>
</evidence>
<keyword evidence="3" id="KW-1185">Reference proteome</keyword>
<reference evidence="2 3" key="1">
    <citation type="submission" date="2024-04" db="EMBL/GenBank/DDBJ databases">
        <authorList>
            <person name="Rising A."/>
            <person name="Reimegard J."/>
            <person name="Sonavane S."/>
            <person name="Akerstrom W."/>
            <person name="Nylinder S."/>
            <person name="Hedman E."/>
            <person name="Kallberg Y."/>
        </authorList>
    </citation>
    <scope>NUCLEOTIDE SEQUENCE [LARGE SCALE GENOMIC DNA]</scope>
</reference>
<comment type="caution">
    <text evidence="2">The sequence shown here is derived from an EMBL/GenBank/DDBJ whole genome shotgun (WGS) entry which is preliminary data.</text>
</comment>
<proteinExistence type="predicted"/>
<dbReference type="Proteomes" id="UP001497382">
    <property type="component" value="Unassembled WGS sequence"/>
</dbReference>
<feature type="transmembrane region" description="Helical" evidence="1">
    <location>
        <begin position="12"/>
        <end position="30"/>
    </location>
</feature>
<organism evidence="2 3">
    <name type="scientific">Larinioides sclopetarius</name>
    <dbReference type="NCBI Taxonomy" id="280406"/>
    <lineage>
        <taxon>Eukaryota</taxon>
        <taxon>Metazoa</taxon>
        <taxon>Ecdysozoa</taxon>
        <taxon>Arthropoda</taxon>
        <taxon>Chelicerata</taxon>
        <taxon>Arachnida</taxon>
        <taxon>Araneae</taxon>
        <taxon>Araneomorphae</taxon>
        <taxon>Entelegynae</taxon>
        <taxon>Araneoidea</taxon>
        <taxon>Araneidae</taxon>
        <taxon>Larinioides</taxon>
    </lineage>
</organism>
<dbReference type="AlphaFoldDB" id="A0AAV2A9F1"/>
<evidence type="ECO:0008006" key="4">
    <source>
        <dbReference type="Google" id="ProtNLM"/>
    </source>
</evidence>
<sequence length="131" mass="14753">MIRMTLNTVVLTYRLLIGLGLIFLPTFISIHHCSRHDQFAACKIRRRVFLPASPLLEITNTIATTFSASQCYDPPLLPQYYLTVSYCPMVFIAAKRPSTAASGRIFCITCKHATFNSAIQIRVTKKKSHCV</sequence>
<keyword evidence="1" id="KW-0812">Transmembrane</keyword>
<dbReference type="EMBL" id="CAXIEN010000134">
    <property type="protein sequence ID" value="CAL1280598.1"/>
    <property type="molecule type" value="Genomic_DNA"/>
</dbReference>
<name>A0AAV2A9F1_9ARAC</name>
<protein>
    <recommendedName>
        <fullName evidence="4">Secreted protein</fullName>
    </recommendedName>
</protein>
<evidence type="ECO:0000313" key="2">
    <source>
        <dbReference type="EMBL" id="CAL1280598.1"/>
    </source>
</evidence>
<gene>
    <name evidence="2" type="ORF">LARSCL_LOCUS11063</name>
</gene>
<keyword evidence="1" id="KW-0472">Membrane</keyword>
<accession>A0AAV2A9F1</accession>
<evidence type="ECO:0000256" key="1">
    <source>
        <dbReference type="SAM" id="Phobius"/>
    </source>
</evidence>
<keyword evidence="1" id="KW-1133">Transmembrane helix</keyword>